<dbReference type="EMBL" id="JAGSXJ010000016">
    <property type="protein sequence ID" value="KAH6684858.1"/>
    <property type="molecule type" value="Genomic_DNA"/>
</dbReference>
<comment type="caution">
    <text evidence="2">The sequence shown here is derived from an EMBL/GenBank/DDBJ whole genome shotgun (WGS) entry which is preliminary data.</text>
</comment>
<sequence>MDGADFDFDADAAAMAQAMGFSSFGMQDDHPSKKRKYNPRADASTDAPAAHRPAVRPSPATGANAEAPRTNTDEINLDDDEEETGADISGTALAYVQTQIDEMIADSSNSNGASELTAQPLYAGQAAGAGNGFSLPNRPNPSWGVQVGSPPQPAERGGHSQGRGRRGGSHGQHGAGGDGKPWYDGYYDNRSNENPWQYLEKAAGLEPHGSWALKATTSG</sequence>
<dbReference type="AlphaFoldDB" id="A0A9P9A9A4"/>
<accession>A0A9P9A9A4</accession>
<protein>
    <submittedName>
        <fullName evidence="2">Uncharacterized protein</fullName>
    </submittedName>
</protein>
<feature type="region of interest" description="Disordered" evidence="1">
    <location>
        <begin position="23"/>
        <end position="91"/>
    </location>
</feature>
<evidence type="ECO:0000313" key="2">
    <source>
        <dbReference type="EMBL" id="KAH6684858.1"/>
    </source>
</evidence>
<dbReference type="Proteomes" id="UP000770015">
    <property type="component" value="Unassembled WGS sequence"/>
</dbReference>
<proteinExistence type="predicted"/>
<organism evidence="2 3">
    <name type="scientific">Plectosphaerella plurivora</name>
    <dbReference type="NCBI Taxonomy" id="936078"/>
    <lineage>
        <taxon>Eukaryota</taxon>
        <taxon>Fungi</taxon>
        <taxon>Dikarya</taxon>
        <taxon>Ascomycota</taxon>
        <taxon>Pezizomycotina</taxon>
        <taxon>Sordariomycetes</taxon>
        <taxon>Hypocreomycetidae</taxon>
        <taxon>Glomerellales</taxon>
        <taxon>Plectosphaerellaceae</taxon>
        <taxon>Plectosphaerella</taxon>
    </lineage>
</organism>
<reference evidence="2" key="1">
    <citation type="journal article" date="2021" name="Nat. Commun.">
        <title>Genetic determinants of endophytism in the Arabidopsis root mycobiome.</title>
        <authorList>
            <person name="Mesny F."/>
            <person name="Miyauchi S."/>
            <person name="Thiergart T."/>
            <person name="Pickel B."/>
            <person name="Atanasova L."/>
            <person name="Karlsson M."/>
            <person name="Huettel B."/>
            <person name="Barry K.W."/>
            <person name="Haridas S."/>
            <person name="Chen C."/>
            <person name="Bauer D."/>
            <person name="Andreopoulos W."/>
            <person name="Pangilinan J."/>
            <person name="LaButti K."/>
            <person name="Riley R."/>
            <person name="Lipzen A."/>
            <person name="Clum A."/>
            <person name="Drula E."/>
            <person name="Henrissat B."/>
            <person name="Kohler A."/>
            <person name="Grigoriev I.V."/>
            <person name="Martin F.M."/>
            <person name="Hacquard S."/>
        </authorList>
    </citation>
    <scope>NUCLEOTIDE SEQUENCE</scope>
    <source>
        <strain evidence="2">MPI-SDFR-AT-0117</strain>
    </source>
</reference>
<evidence type="ECO:0000313" key="3">
    <source>
        <dbReference type="Proteomes" id="UP000770015"/>
    </source>
</evidence>
<feature type="compositionally biased region" description="Gly residues" evidence="1">
    <location>
        <begin position="169"/>
        <end position="179"/>
    </location>
</feature>
<name>A0A9P9A9A4_9PEZI</name>
<evidence type="ECO:0000256" key="1">
    <source>
        <dbReference type="SAM" id="MobiDB-lite"/>
    </source>
</evidence>
<gene>
    <name evidence="2" type="ORF">F5X68DRAFT_276921</name>
</gene>
<dbReference type="OrthoDB" id="5419162at2759"/>
<feature type="compositionally biased region" description="Acidic residues" evidence="1">
    <location>
        <begin position="75"/>
        <end position="85"/>
    </location>
</feature>
<keyword evidence="3" id="KW-1185">Reference proteome</keyword>
<feature type="region of interest" description="Disordered" evidence="1">
    <location>
        <begin position="126"/>
        <end position="189"/>
    </location>
</feature>